<dbReference type="InterPro" id="IPR011009">
    <property type="entry name" value="Kinase-like_dom_sf"/>
</dbReference>
<feature type="domain" description="Protein kinase" evidence="23">
    <location>
        <begin position="547"/>
        <end position="827"/>
    </location>
</feature>
<dbReference type="FunFam" id="3.30.200.20:FF:000226">
    <property type="entry name" value="receptor protein kinase TMK1"/>
    <property type="match status" value="1"/>
</dbReference>
<dbReference type="KEGG" id="ath:AT1G24650"/>
<keyword evidence="5" id="KW-0433">Leucine-rich repeat</keyword>
<dbReference type="InterPro" id="IPR000719">
    <property type="entry name" value="Prot_kinase_dom"/>
</dbReference>
<dbReference type="FunFam" id="3.80.10.10:FF:000129">
    <property type="entry name" value="Leucine-rich repeat receptor-like kinase"/>
    <property type="match status" value="1"/>
</dbReference>
<dbReference type="Proteomes" id="UP000078284">
    <property type="component" value="Chromosome 1"/>
</dbReference>
<dbReference type="PhylomeDB" id="A0A178W837"/>
<dbReference type="ExpressionAtlas" id="A0A178W837">
    <property type="expression patterns" value="baseline and differential"/>
</dbReference>
<feature type="transmembrane region" description="Helical" evidence="21">
    <location>
        <begin position="461"/>
        <end position="483"/>
    </location>
</feature>
<evidence type="ECO:0000259" key="23">
    <source>
        <dbReference type="PROSITE" id="PS50011"/>
    </source>
</evidence>
<dbReference type="SMR" id="A0A178W837"/>
<evidence type="ECO:0000256" key="10">
    <source>
        <dbReference type="ARBA" id="ARBA00022741"/>
    </source>
</evidence>
<evidence type="ECO:0000256" key="12">
    <source>
        <dbReference type="ARBA" id="ARBA00022840"/>
    </source>
</evidence>
<dbReference type="SMART" id="SM00369">
    <property type="entry name" value="LRR_TYP"/>
    <property type="match status" value="4"/>
</dbReference>
<evidence type="ECO:0000256" key="14">
    <source>
        <dbReference type="ARBA" id="ARBA00023136"/>
    </source>
</evidence>
<feature type="signal peptide" evidence="22">
    <location>
        <begin position="1"/>
        <end position="18"/>
    </location>
</feature>
<comment type="catalytic activity">
    <reaction evidence="19">
        <text>L-seryl-[protein] + ATP = O-phospho-L-seryl-[protein] + ADP + H(+)</text>
        <dbReference type="Rhea" id="RHEA:17989"/>
        <dbReference type="Rhea" id="RHEA-COMP:9863"/>
        <dbReference type="Rhea" id="RHEA-COMP:11604"/>
        <dbReference type="ChEBI" id="CHEBI:15378"/>
        <dbReference type="ChEBI" id="CHEBI:29999"/>
        <dbReference type="ChEBI" id="CHEBI:30616"/>
        <dbReference type="ChEBI" id="CHEBI:83421"/>
        <dbReference type="ChEBI" id="CHEBI:456216"/>
        <dbReference type="EC" id="2.7.11.1"/>
    </reaction>
</comment>
<dbReference type="InterPro" id="IPR032675">
    <property type="entry name" value="LRR_dom_sf"/>
</dbReference>
<evidence type="ECO:0000256" key="8">
    <source>
        <dbReference type="ARBA" id="ARBA00022729"/>
    </source>
</evidence>
<keyword evidence="6" id="KW-0808">Transferase</keyword>
<evidence type="ECO:0000313" key="25">
    <source>
        <dbReference type="Proteomes" id="UP000078284"/>
    </source>
</evidence>
<dbReference type="FunFam" id="1.10.510.10:FF:000198">
    <property type="entry name" value="receptor protein kinase TMK1"/>
    <property type="match status" value="1"/>
</dbReference>
<dbReference type="InterPro" id="IPR008271">
    <property type="entry name" value="Ser/Thr_kinase_AS"/>
</dbReference>
<gene>
    <name evidence="24" type="ordered locus">AXX17_At1g25910</name>
</gene>
<dbReference type="Pfam" id="PF08263">
    <property type="entry name" value="LRRNT_2"/>
    <property type="match status" value="2"/>
</dbReference>
<dbReference type="SMART" id="SM00220">
    <property type="entry name" value="S_TKc"/>
    <property type="match status" value="1"/>
</dbReference>
<name>A0A178W837_ARATH</name>
<keyword evidence="7 21" id="KW-0812">Transmembrane</keyword>
<evidence type="ECO:0000256" key="19">
    <source>
        <dbReference type="ARBA" id="ARBA00048679"/>
    </source>
</evidence>
<keyword evidence="9" id="KW-0677">Repeat</keyword>
<evidence type="ECO:0000256" key="22">
    <source>
        <dbReference type="SAM" id="SignalP"/>
    </source>
</evidence>
<evidence type="ECO:0000256" key="5">
    <source>
        <dbReference type="ARBA" id="ARBA00022614"/>
    </source>
</evidence>
<evidence type="ECO:0000256" key="2">
    <source>
        <dbReference type="ARBA" id="ARBA00008684"/>
    </source>
</evidence>
<dbReference type="SUPFAM" id="SSF56112">
    <property type="entry name" value="Protein kinase-like (PK-like)"/>
    <property type="match status" value="1"/>
</dbReference>
<dbReference type="InterPro" id="IPR017441">
    <property type="entry name" value="Protein_kinase_ATP_BS"/>
</dbReference>
<comment type="subcellular location">
    <subcellularLocation>
        <location evidence="1">Membrane</location>
        <topology evidence="1">Single-pass membrane protein</topology>
    </subcellularLocation>
</comment>
<keyword evidence="10 20" id="KW-0547">Nucleotide-binding</keyword>
<evidence type="ECO:0000256" key="6">
    <source>
        <dbReference type="ARBA" id="ARBA00022679"/>
    </source>
</evidence>
<keyword evidence="12 20" id="KW-0067">ATP-binding</keyword>
<evidence type="ECO:0000256" key="3">
    <source>
        <dbReference type="ARBA" id="ARBA00012513"/>
    </source>
</evidence>
<dbReference type="PANTHER" id="PTHR47986:SF34">
    <property type="entry name" value="RECEPTOR-LIKE KINASE TMK2"/>
    <property type="match status" value="1"/>
</dbReference>
<comment type="catalytic activity">
    <reaction evidence="18">
        <text>L-threonyl-[protein] + ATP = O-phospho-L-threonyl-[protein] + ADP + H(+)</text>
        <dbReference type="Rhea" id="RHEA:46608"/>
        <dbReference type="Rhea" id="RHEA-COMP:11060"/>
        <dbReference type="Rhea" id="RHEA-COMP:11605"/>
        <dbReference type="ChEBI" id="CHEBI:15378"/>
        <dbReference type="ChEBI" id="CHEBI:30013"/>
        <dbReference type="ChEBI" id="CHEBI:30616"/>
        <dbReference type="ChEBI" id="CHEBI:61977"/>
        <dbReference type="ChEBI" id="CHEBI:456216"/>
        <dbReference type="EC" id="2.7.11.1"/>
    </reaction>
</comment>
<evidence type="ECO:0000256" key="16">
    <source>
        <dbReference type="ARBA" id="ARBA00023170"/>
    </source>
</evidence>
<dbReference type="InterPro" id="IPR003591">
    <property type="entry name" value="Leu-rich_rpt_typical-subtyp"/>
</dbReference>
<keyword evidence="4" id="KW-0723">Serine/threonine-protein kinase</keyword>
<dbReference type="AlphaFoldDB" id="A0A178W837"/>
<dbReference type="PROSITE" id="PS00107">
    <property type="entry name" value="PROTEIN_KINASE_ATP"/>
    <property type="match status" value="1"/>
</dbReference>
<keyword evidence="11" id="KW-0418">Kinase</keyword>
<dbReference type="SUPFAM" id="SSF52058">
    <property type="entry name" value="L domain-like"/>
    <property type="match status" value="1"/>
</dbReference>
<dbReference type="FunFam" id="3.80.10.10:FF:000190">
    <property type="entry name" value="Receptor-like kinase TMK4"/>
    <property type="match status" value="1"/>
</dbReference>
<evidence type="ECO:0000256" key="13">
    <source>
        <dbReference type="ARBA" id="ARBA00022989"/>
    </source>
</evidence>
<keyword evidence="17" id="KW-0325">Glycoprotein</keyword>
<dbReference type="InterPro" id="IPR052422">
    <property type="entry name" value="Auxin_Ser/Thr_Kinase"/>
</dbReference>
<dbReference type="Pfam" id="PF00069">
    <property type="entry name" value="Pkinase"/>
    <property type="match status" value="1"/>
</dbReference>
<evidence type="ECO:0000256" key="17">
    <source>
        <dbReference type="ARBA" id="ARBA00023180"/>
    </source>
</evidence>
<dbReference type="EMBL" id="LUHQ01000001">
    <property type="protein sequence ID" value="OAP14234.1"/>
    <property type="molecule type" value="Genomic_DNA"/>
</dbReference>
<reference evidence="25" key="1">
    <citation type="journal article" date="2016" name="Proc. Natl. Acad. Sci. U.S.A.">
        <title>Chromosome-level assembly of Arabidopsis thaliana Ler reveals the extent of translocation and inversion polymorphisms.</title>
        <authorList>
            <person name="Zapata L."/>
            <person name="Ding J."/>
            <person name="Willing E.M."/>
            <person name="Hartwig B."/>
            <person name="Bezdan D."/>
            <person name="Jiao W.B."/>
            <person name="Patel V."/>
            <person name="Velikkakam James G."/>
            <person name="Koornneef M."/>
            <person name="Ossowski S."/>
            <person name="Schneeberger K."/>
        </authorList>
    </citation>
    <scope>NUCLEOTIDE SEQUENCE [LARGE SCALE GENOMIC DNA]</scope>
    <source>
        <strain evidence="25">cv. Landsberg erecta</strain>
    </source>
</reference>
<dbReference type="RefSeq" id="NP_173869.1">
    <property type="nucleotide sequence ID" value="NM_102307.1"/>
</dbReference>
<comment type="similarity">
    <text evidence="2">Belongs to the protein kinase superfamily. Ser/Thr protein kinase family.</text>
</comment>
<dbReference type="GO" id="GO:0004674">
    <property type="term" value="F:protein serine/threonine kinase activity"/>
    <property type="evidence" value="ECO:0007669"/>
    <property type="project" value="UniProtKB-KW"/>
</dbReference>
<evidence type="ECO:0000313" key="24">
    <source>
        <dbReference type="EMBL" id="OAP14234.1"/>
    </source>
</evidence>
<dbReference type="CDD" id="cd14066">
    <property type="entry name" value="STKc_IRAK"/>
    <property type="match status" value="1"/>
</dbReference>
<comment type="caution">
    <text evidence="24">The sequence shown here is derived from an EMBL/GenBank/DDBJ whole genome shotgun (WGS) entry which is preliminary data.</text>
</comment>
<evidence type="ECO:0000256" key="18">
    <source>
        <dbReference type="ARBA" id="ARBA00047899"/>
    </source>
</evidence>
<dbReference type="PROSITE" id="PS50011">
    <property type="entry name" value="PROTEIN_KINASE_DOM"/>
    <property type="match status" value="1"/>
</dbReference>
<organism evidence="24 25">
    <name type="scientific">Arabidopsis thaliana</name>
    <name type="common">Mouse-ear cress</name>
    <dbReference type="NCBI Taxonomy" id="3702"/>
    <lineage>
        <taxon>Eukaryota</taxon>
        <taxon>Viridiplantae</taxon>
        <taxon>Streptophyta</taxon>
        <taxon>Embryophyta</taxon>
        <taxon>Tracheophyta</taxon>
        <taxon>Spermatophyta</taxon>
        <taxon>Magnoliopsida</taxon>
        <taxon>eudicotyledons</taxon>
        <taxon>Gunneridae</taxon>
        <taxon>Pentapetalae</taxon>
        <taxon>rosids</taxon>
        <taxon>malvids</taxon>
        <taxon>Brassicales</taxon>
        <taxon>Brassicaceae</taxon>
        <taxon>Camelineae</taxon>
        <taxon>Arabidopsis</taxon>
    </lineage>
</organism>
<dbReference type="PROSITE" id="PS00108">
    <property type="entry name" value="PROTEIN_KINASE_ST"/>
    <property type="match status" value="1"/>
</dbReference>
<dbReference type="Pfam" id="PF13855">
    <property type="entry name" value="LRR_8"/>
    <property type="match status" value="1"/>
</dbReference>
<dbReference type="Gene3D" id="3.30.200.20">
    <property type="entry name" value="Phosphorylase Kinase, domain 1"/>
    <property type="match status" value="1"/>
</dbReference>
<dbReference type="GO" id="GO:0005524">
    <property type="term" value="F:ATP binding"/>
    <property type="evidence" value="ECO:0007669"/>
    <property type="project" value="UniProtKB-UniRule"/>
</dbReference>
<feature type="binding site" evidence="20">
    <location>
        <position position="575"/>
    </location>
    <ligand>
        <name>ATP</name>
        <dbReference type="ChEBI" id="CHEBI:30616"/>
    </ligand>
</feature>
<evidence type="ECO:0000256" key="4">
    <source>
        <dbReference type="ARBA" id="ARBA00022527"/>
    </source>
</evidence>
<keyword evidence="8 22" id="KW-0732">Signal</keyword>
<keyword evidence="15" id="KW-1015">Disulfide bond</keyword>
<evidence type="ECO:0000256" key="9">
    <source>
        <dbReference type="ARBA" id="ARBA00022737"/>
    </source>
</evidence>
<evidence type="ECO:0000256" key="15">
    <source>
        <dbReference type="ARBA" id="ARBA00023157"/>
    </source>
</evidence>
<sequence>MIAKNFLLLLCFIALVNVESSPDEAVMIALRDSLKLSGNPNWSGSDPCKWSMFIKCDASNRVTAIQIGDRGISGKLPPDLGKLTSLTKFEVMRNRLTGPIPSLAGLKSLVTVYANDNDFTSVPEDFFSGLSSLQHVSLDNNPFDSWVIPPSLENATSLVDFSAVNCNLSGKIPDYLFEGKDFSSLTTLKLSYNSLVCEFPMNFSDSRVQVLMLNGQKGREKLHGSISFLQKMTSLTNVTLQGNSFSGPLPDFSGLVSLKSFNVRENQLSGLVPSSLFELQSLSDVALGNNLLQGPTPNFTAPDIKPDLNGLNSFCLDTPGTSCDPRVNTLLSIVEAFGYPVNFAEKWKGNDPCSGWVGITCTGTDITVINFKNLGLNGTISPRFADFASLRVINLSQNNLNGTIPQELAKLSNLKTLDVSKNRLCGEVPRFNTTIVNTTGNFEDCPNGNAGKKASSNAGKIVGSVIGILLALLLIGVAIFFLVKKKMQYHKMHPQQQSSDQDAFKITIENLCTGVSESGFSGNDAHLGEAGNIVISIQVLRDATYNFDEKNILGRGGFGIVYKGELHDGTKIAVKRMESSIISGKGLDEFKSEIAVLTRVRHRNLVVLHGYCLEGNERLLVYQYMPQGTLSRHIFYWKEEGLRPLEWTRRLIIALDVARGVEYLHTLAHQSFIHRDLKPSNILLGDDMHAKVADFGLVRLAPEGTQSIETKIAGTFGYLAPEYAVTGRVTTKVDVYSFGVILMELLTGRKALDVARSEEEVHLATWFRRMFINKGSFPKAIDEAMEVNEETLRSINIVAELANQCSSREPRDRPDMNHVVNVLVSLVVQWKPTERSSDSEDIYGIDYDTPLPQLILDSCFFGDNTLTSIPSRPSELESTFKSGQGR</sequence>
<accession>A0A178W837</accession>
<keyword evidence="14 21" id="KW-0472">Membrane</keyword>
<evidence type="ECO:0000256" key="21">
    <source>
        <dbReference type="SAM" id="Phobius"/>
    </source>
</evidence>
<dbReference type="Gene3D" id="1.10.510.10">
    <property type="entry name" value="Transferase(Phosphotransferase) domain 1"/>
    <property type="match status" value="1"/>
</dbReference>
<keyword evidence="13 21" id="KW-1133">Transmembrane helix</keyword>
<dbReference type="PANTHER" id="PTHR47986">
    <property type="entry name" value="OSJNBA0070M12.3 PROTEIN"/>
    <property type="match status" value="1"/>
</dbReference>
<proteinExistence type="inferred from homology"/>
<dbReference type="EC" id="2.7.11.1" evidence="3"/>
<protein>
    <recommendedName>
        <fullName evidence="3">non-specific serine/threonine protein kinase</fullName>
        <ecNumber evidence="3">2.7.11.1</ecNumber>
    </recommendedName>
</protein>
<evidence type="ECO:0000256" key="20">
    <source>
        <dbReference type="PROSITE-ProRule" id="PRU10141"/>
    </source>
</evidence>
<keyword evidence="16" id="KW-0675">Receptor</keyword>
<dbReference type="InterPro" id="IPR013210">
    <property type="entry name" value="LRR_N_plant-typ"/>
</dbReference>
<dbReference type="InterPro" id="IPR001611">
    <property type="entry name" value="Leu-rich_rpt"/>
</dbReference>
<dbReference type="GO" id="GO:0016020">
    <property type="term" value="C:membrane"/>
    <property type="evidence" value="ECO:0007669"/>
    <property type="project" value="UniProtKB-SubCell"/>
</dbReference>
<evidence type="ECO:0000256" key="1">
    <source>
        <dbReference type="ARBA" id="ARBA00004167"/>
    </source>
</evidence>
<evidence type="ECO:0000256" key="7">
    <source>
        <dbReference type="ARBA" id="ARBA00022692"/>
    </source>
</evidence>
<dbReference type="Gene3D" id="3.80.10.10">
    <property type="entry name" value="Ribonuclease Inhibitor"/>
    <property type="match status" value="2"/>
</dbReference>
<dbReference type="OMA" id="ATWFRRM"/>
<evidence type="ECO:0000256" key="11">
    <source>
        <dbReference type="ARBA" id="ARBA00022777"/>
    </source>
</evidence>
<feature type="chain" id="PRO_5008095666" description="non-specific serine/threonine protein kinase" evidence="22">
    <location>
        <begin position="19"/>
        <end position="886"/>
    </location>
</feature>